<dbReference type="InterPro" id="IPR030392">
    <property type="entry name" value="S74_ICA"/>
</dbReference>
<evidence type="ECO:0000313" key="4">
    <source>
        <dbReference type="Proteomes" id="UP001176429"/>
    </source>
</evidence>
<dbReference type="EMBL" id="JAUQSY010000017">
    <property type="protein sequence ID" value="MDO7877159.1"/>
    <property type="molecule type" value="Genomic_DNA"/>
</dbReference>
<keyword evidence="1" id="KW-0732">Signal</keyword>
<comment type="caution">
    <text evidence="3">The sequence shown here is derived from an EMBL/GenBank/DDBJ whole genome shotgun (WGS) entry which is preliminary data.</text>
</comment>
<dbReference type="Pfam" id="PF13884">
    <property type="entry name" value="Peptidase_S74"/>
    <property type="match status" value="1"/>
</dbReference>
<keyword evidence="4" id="KW-1185">Reference proteome</keyword>
<dbReference type="RefSeq" id="WP_305008586.1">
    <property type="nucleotide sequence ID" value="NZ_JAUQSY010000017.1"/>
</dbReference>
<proteinExistence type="predicted"/>
<dbReference type="Proteomes" id="UP001176429">
    <property type="component" value="Unassembled WGS sequence"/>
</dbReference>
<dbReference type="InterPro" id="IPR036388">
    <property type="entry name" value="WH-like_DNA-bd_sf"/>
</dbReference>
<feature type="chain" id="PRO_5046116542" evidence="1">
    <location>
        <begin position="25"/>
        <end position="1434"/>
    </location>
</feature>
<sequence>MQLRYSLRRLLPALLLALPLAARAQTPGVGIGTTAPDASAALDIVSSSKGALLPRVAAASAIASPATGLIVFQTNAPAGFYYNAGTPAAPSWQQLATAAGAAVTAGNGLTKTGQNIALGGALSQNTTLGLNGNSLEVNGATVSQQIAQLTTDNTTGTVAPGGLGQSFQLPAGATVRRVDVYGAGSGTFRLFSGTPSGSVLATQAVSYTPNQGLTSVVLTTPVTVGAAGTYSFQTGSSGGFAIAESGGYSGGTAYLGANSVNSWDLKFAVYYTTPTGTALYASSSGGVGLGTNAPTATLDVAGSTRLRGLPTAGVVTTDAQGNLSSSSTSGSFVLNQGATDQPGEFRLTGLGRAGSLLATGNASINTQGAHLQWNRSGGNGETWLLNQKGGGTSNAGIRFGKSDQADNITEFGRFIDNGFLGLGDFTNYGDTPLTRLSITPGITEAKITLYDGGFPYNHFGFGVSPGQLNYHVDVPASNHVFYAEGKNGNGTELMRIQGNGRVGIGTTTASGAPTALLDVNGSTRLRGLTTAGLVTTDASGNLGSTTTVGAADATTASNGLTRTGQDVQLGGTLSGATTLAQAGYALGLTGGNLGVGTATPGQRLSVVSTDNTASTDIVKVTSQNLASGVSLGYYGLRASGSNPNDPLTLDSKGSGPLLLNTGGSTGNVGIGTTAPNTRLSITPGSVEAKITLFDGGSTAAHYGFGISGGQLNYHVQAATAQHVFYAGGKNGDGTELLRIQGDGNVGIGTTAASGAPTQKLDVNGNVRVRTLGPGVVSASANGTLSSSDGSGSFVLNQSATDQTANFRISGTGAVGGNLGIGTTAPNYRLDLGPGYGSSATDAATKKLAVYNGAAGTDFYGLGVSGGYLHLFAGATSTGAPALSISNGGSVGVGTSSPRGRLDVAGSGDSYLVANPNNGGSQNVYLPGSLFLAPFSGTSGTAYVQARVPNPGSSTNLALTLRTTNSGALLDALQLKADGAVILPALGGSGTRVVVADNNGTLSATQALPSASTFVQNQSATDQAASFRIGGDGAIAGRLGLGTTTPSARLSVAGDVLVQGTNTASVTQTNAIDNRYATRYLATYVYTGQTFTLPTAGALTRLTVQTGNTTAYPSQLRIFNGSTLVYTQSVSVGPGLNTFTINTPVALPAGQHFFEFFYQGPSNDTNLLRQMDDTYAGGYSTYDFGSGPQSTGLDLYFRLEYTTTTTTAVPSLVVTTNGRVGVGTSSPGHPLTILADGSANGALLGLYDNYGTDKYNFSLAGGGLNLSESNVAGGRLFVQATSGNVGIGTTTPAYKLDVNGMIRGANVSPSDRRLKQDIRPLGPTLAQLLQLHGARYRWNALGVARGGEAGRAQIGLIAQEVEALYPELVSTDAEGYKAVNYAQLTPVLLEAIRELKADNDALRADAATDHAALQTLQQQMARLLGEAPAGTQARR</sequence>
<dbReference type="Gene3D" id="1.10.10.10">
    <property type="entry name" value="Winged helix-like DNA-binding domain superfamily/Winged helix DNA-binding domain"/>
    <property type="match status" value="1"/>
</dbReference>
<feature type="domain" description="Peptidase S74" evidence="2">
    <location>
        <begin position="1309"/>
        <end position="1405"/>
    </location>
</feature>
<organism evidence="3 4">
    <name type="scientific">Hymenobacter aranciens</name>
    <dbReference type="NCBI Taxonomy" id="3063996"/>
    <lineage>
        <taxon>Bacteria</taxon>
        <taxon>Pseudomonadati</taxon>
        <taxon>Bacteroidota</taxon>
        <taxon>Cytophagia</taxon>
        <taxon>Cytophagales</taxon>
        <taxon>Hymenobacteraceae</taxon>
        <taxon>Hymenobacter</taxon>
    </lineage>
</organism>
<gene>
    <name evidence="3" type="ORF">Q5H93_20605</name>
</gene>
<dbReference type="PROSITE" id="PS51688">
    <property type="entry name" value="ICA"/>
    <property type="match status" value="1"/>
</dbReference>
<accession>A0ABT9BFW6</accession>
<evidence type="ECO:0000259" key="2">
    <source>
        <dbReference type="PROSITE" id="PS51688"/>
    </source>
</evidence>
<reference evidence="3" key="1">
    <citation type="submission" date="2023-07" db="EMBL/GenBank/DDBJ databases">
        <authorList>
            <person name="Kim M.K."/>
        </authorList>
    </citation>
    <scope>NUCLEOTIDE SEQUENCE</scope>
    <source>
        <strain evidence="3">ASUV-10-1</strain>
    </source>
</reference>
<protein>
    <submittedName>
        <fullName evidence="3">Tail fiber domain-containing protein</fullName>
    </submittedName>
</protein>
<feature type="signal peptide" evidence="1">
    <location>
        <begin position="1"/>
        <end position="24"/>
    </location>
</feature>
<name>A0ABT9BFW6_9BACT</name>
<evidence type="ECO:0000256" key="1">
    <source>
        <dbReference type="SAM" id="SignalP"/>
    </source>
</evidence>
<evidence type="ECO:0000313" key="3">
    <source>
        <dbReference type="EMBL" id="MDO7877159.1"/>
    </source>
</evidence>